<dbReference type="Proteomes" id="UP000554482">
    <property type="component" value="Unassembled WGS sequence"/>
</dbReference>
<comment type="caution">
    <text evidence="7">The sequence shown here is derived from an EMBL/GenBank/DDBJ whole genome shotgun (WGS) entry which is preliminary data.</text>
</comment>
<protein>
    <recommendedName>
        <fullName evidence="6">NAC domain-containing protein</fullName>
    </recommendedName>
</protein>
<keyword evidence="3" id="KW-0804">Transcription</keyword>
<sequence>MYFFTKIKKKFSGNPSAKRIDRIVGNGSWKSSNTTNVYDDENNKNLVIGYKTLLNFIVKSPEKENNTNEEKKQTNSWILYEYTLKGSDAIDKDSIWAVCKFRKGGKLRKDSHDNPPPSKRERPPSVVVAEDDDGDVCYEPEKKRACYRSSSSALMKNKYDEGLVVQGQQQCVTDQQRYTSDNTFDEYLFCNPSGDDCNTASTSYQLSPLTTLDDLPSFYDYNSQQPHQIGADSNATTSSCWNECGTTCASKGAPTPTGISMPAVDSNDDQPQPGYNTVVVAQPGDQCAYSHNDEEIRKSVSTDPLDDCNTASTSYPLSPLTTLDDLPSFYLFNSEQPHQMGAGSNAITSSCWNDCETTSTSCVSKGAQPQTLTGVSIPDDSSFAAQLDDQCAYSTVNEEKIWSPEDWKELELMLLSGIESF</sequence>
<gene>
    <name evidence="7" type="ORF">FRX31_029204</name>
</gene>
<dbReference type="SUPFAM" id="SSF101941">
    <property type="entry name" value="NAC domain"/>
    <property type="match status" value="1"/>
</dbReference>
<feature type="compositionally biased region" description="Basic and acidic residues" evidence="5">
    <location>
        <begin position="107"/>
        <end position="123"/>
    </location>
</feature>
<dbReference type="InterPro" id="IPR003441">
    <property type="entry name" value="NAC-dom"/>
</dbReference>
<evidence type="ECO:0000256" key="1">
    <source>
        <dbReference type="ARBA" id="ARBA00023015"/>
    </source>
</evidence>
<evidence type="ECO:0000313" key="7">
    <source>
        <dbReference type="EMBL" id="KAF5181208.1"/>
    </source>
</evidence>
<dbReference type="InterPro" id="IPR036093">
    <property type="entry name" value="NAC_dom_sf"/>
</dbReference>
<evidence type="ECO:0000259" key="6">
    <source>
        <dbReference type="PROSITE" id="PS51005"/>
    </source>
</evidence>
<dbReference type="AlphaFoldDB" id="A0A7J6V953"/>
<evidence type="ECO:0000256" key="4">
    <source>
        <dbReference type="ARBA" id="ARBA00023242"/>
    </source>
</evidence>
<organism evidence="7 8">
    <name type="scientific">Thalictrum thalictroides</name>
    <name type="common">Rue-anemone</name>
    <name type="synonym">Anemone thalictroides</name>
    <dbReference type="NCBI Taxonomy" id="46969"/>
    <lineage>
        <taxon>Eukaryota</taxon>
        <taxon>Viridiplantae</taxon>
        <taxon>Streptophyta</taxon>
        <taxon>Embryophyta</taxon>
        <taxon>Tracheophyta</taxon>
        <taxon>Spermatophyta</taxon>
        <taxon>Magnoliopsida</taxon>
        <taxon>Ranunculales</taxon>
        <taxon>Ranunculaceae</taxon>
        <taxon>Thalictroideae</taxon>
        <taxon>Thalictrum</taxon>
    </lineage>
</organism>
<reference evidence="7 8" key="1">
    <citation type="submission" date="2020-06" db="EMBL/GenBank/DDBJ databases">
        <title>Transcriptomic and genomic resources for Thalictrum thalictroides and T. hernandezii: Facilitating candidate gene discovery in an emerging model plant lineage.</title>
        <authorList>
            <person name="Arias T."/>
            <person name="Riano-Pachon D.M."/>
            <person name="Di Stilio V.S."/>
        </authorList>
    </citation>
    <scope>NUCLEOTIDE SEQUENCE [LARGE SCALE GENOMIC DNA]</scope>
    <source>
        <strain evidence="8">cv. WT478/WT964</strain>
        <tissue evidence="7">Leaves</tissue>
    </source>
</reference>
<keyword evidence="4" id="KW-0539">Nucleus</keyword>
<evidence type="ECO:0000256" key="5">
    <source>
        <dbReference type="SAM" id="MobiDB-lite"/>
    </source>
</evidence>
<dbReference type="GO" id="GO:0006355">
    <property type="term" value="P:regulation of DNA-templated transcription"/>
    <property type="evidence" value="ECO:0007669"/>
    <property type="project" value="InterPro"/>
</dbReference>
<evidence type="ECO:0000313" key="8">
    <source>
        <dbReference type="Proteomes" id="UP000554482"/>
    </source>
</evidence>
<dbReference type="EMBL" id="JABWDY010036451">
    <property type="protein sequence ID" value="KAF5181208.1"/>
    <property type="molecule type" value="Genomic_DNA"/>
</dbReference>
<evidence type="ECO:0000256" key="2">
    <source>
        <dbReference type="ARBA" id="ARBA00023125"/>
    </source>
</evidence>
<feature type="region of interest" description="Disordered" evidence="5">
    <location>
        <begin position="107"/>
        <end position="132"/>
    </location>
</feature>
<keyword evidence="8" id="KW-1185">Reference proteome</keyword>
<accession>A0A7J6V953</accession>
<keyword evidence="1" id="KW-0805">Transcription regulation</keyword>
<dbReference type="Gene3D" id="2.170.150.80">
    <property type="entry name" value="NAC domain"/>
    <property type="match status" value="1"/>
</dbReference>
<proteinExistence type="predicted"/>
<keyword evidence="2" id="KW-0238">DNA-binding</keyword>
<dbReference type="PROSITE" id="PS51005">
    <property type="entry name" value="NAC"/>
    <property type="match status" value="1"/>
</dbReference>
<feature type="domain" description="NAC" evidence="6">
    <location>
        <begin position="1"/>
        <end position="104"/>
    </location>
</feature>
<name>A0A7J6V953_THATH</name>
<dbReference type="OrthoDB" id="774757at2759"/>
<dbReference type="GO" id="GO:0003677">
    <property type="term" value="F:DNA binding"/>
    <property type="evidence" value="ECO:0007669"/>
    <property type="project" value="UniProtKB-KW"/>
</dbReference>
<dbReference type="Pfam" id="PF02365">
    <property type="entry name" value="NAM"/>
    <property type="match status" value="1"/>
</dbReference>
<evidence type="ECO:0000256" key="3">
    <source>
        <dbReference type="ARBA" id="ARBA00023163"/>
    </source>
</evidence>